<dbReference type="AlphaFoldDB" id="A0A9D2QJY8"/>
<protein>
    <submittedName>
        <fullName evidence="1">Uncharacterized protein</fullName>
    </submittedName>
</protein>
<evidence type="ECO:0000313" key="1">
    <source>
        <dbReference type="EMBL" id="HJC87428.1"/>
    </source>
</evidence>
<sequence length="197" mass="21816">MRMRTEIQRLTKKREASRWKNRKEEPAGRCSADFFARKVCRAFCLAGCLSLLLLSGCGKDQELEQFYSEMESFTERANQNFQTLSGIDPSSENAVDELLAAMDSLAETFTVLAEISVPEEFASIEEIADEASSYMTEAAALYHEAYADGGYSENTAATAQENYDRAVMRMNVISEVLQGETPTDAAVTVTTEPASQQ</sequence>
<dbReference type="EMBL" id="DWVS01000136">
    <property type="protein sequence ID" value="HJC87428.1"/>
    <property type="molecule type" value="Genomic_DNA"/>
</dbReference>
<reference evidence="1" key="1">
    <citation type="journal article" date="2021" name="PeerJ">
        <title>Extensive microbial diversity within the chicken gut microbiome revealed by metagenomics and culture.</title>
        <authorList>
            <person name="Gilroy R."/>
            <person name="Ravi A."/>
            <person name="Getino M."/>
            <person name="Pursley I."/>
            <person name="Horton D.L."/>
            <person name="Alikhan N.F."/>
            <person name="Baker D."/>
            <person name="Gharbi K."/>
            <person name="Hall N."/>
            <person name="Watson M."/>
            <person name="Adriaenssens E.M."/>
            <person name="Foster-Nyarko E."/>
            <person name="Jarju S."/>
            <person name="Secka A."/>
            <person name="Antonio M."/>
            <person name="Oren A."/>
            <person name="Chaudhuri R.R."/>
            <person name="La Ragione R."/>
            <person name="Hildebrand F."/>
            <person name="Pallen M.J."/>
        </authorList>
    </citation>
    <scope>NUCLEOTIDE SEQUENCE</scope>
    <source>
        <strain evidence="1">ChiBcec1-1630</strain>
    </source>
</reference>
<accession>A0A9D2QJY8</accession>
<proteinExistence type="predicted"/>
<reference evidence="1" key="2">
    <citation type="submission" date="2021-04" db="EMBL/GenBank/DDBJ databases">
        <authorList>
            <person name="Gilroy R."/>
        </authorList>
    </citation>
    <scope>NUCLEOTIDE SEQUENCE</scope>
    <source>
        <strain evidence="1">ChiBcec1-1630</strain>
    </source>
</reference>
<organism evidence="1 2">
    <name type="scientific">Candidatus Eisenbergiella intestinigallinarum</name>
    <dbReference type="NCBI Taxonomy" id="2838549"/>
    <lineage>
        <taxon>Bacteria</taxon>
        <taxon>Bacillati</taxon>
        <taxon>Bacillota</taxon>
        <taxon>Clostridia</taxon>
        <taxon>Lachnospirales</taxon>
        <taxon>Lachnospiraceae</taxon>
        <taxon>Eisenbergiella</taxon>
    </lineage>
</organism>
<gene>
    <name evidence="1" type="ORF">H9926_05365</name>
</gene>
<name>A0A9D2QJY8_9FIRM</name>
<comment type="caution">
    <text evidence="1">The sequence shown here is derived from an EMBL/GenBank/DDBJ whole genome shotgun (WGS) entry which is preliminary data.</text>
</comment>
<evidence type="ECO:0000313" key="2">
    <source>
        <dbReference type="Proteomes" id="UP000823922"/>
    </source>
</evidence>
<dbReference type="Proteomes" id="UP000823922">
    <property type="component" value="Unassembled WGS sequence"/>
</dbReference>